<gene>
    <name evidence="1" type="ORF">BACVE_003983</name>
</gene>
<accession>A0A411A6H1</accession>
<dbReference type="Proteomes" id="UP000587477">
    <property type="component" value="Chromosome"/>
</dbReference>
<protein>
    <submittedName>
        <fullName evidence="1">Uncharacterized protein</fullName>
    </submittedName>
</protein>
<name>A0A411A6H1_BACVE</name>
<proteinExistence type="predicted"/>
<organism evidence="1 2">
    <name type="scientific">Bacillus velezensis</name>
    <dbReference type="NCBI Taxonomy" id="492670"/>
    <lineage>
        <taxon>Bacteria</taxon>
        <taxon>Bacillati</taxon>
        <taxon>Bacillota</taxon>
        <taxon>Bacilli</taxon>
        <taxon>Bacillales</taxon>
        <taxon>Bacillaceae</taxon>
        <taxon>Bacillus</taxon>
        <taxon>Bacillus amyloliquefaciens group</taxon>
    </lineage>
</organism>
<sequence>MGRSCVKERIRMNVTSIHPDQWGSQCSISLYSNRNNITRVKKKKAECSRLLLLLERETESEMFV</sequence>
<dbReference type="AlphaFoldDB" id="A0A411A6H1"/>
<dbReference type="EMBL" id="CP063687">
    <property type="protein sequence ID" value="QOY28941.1"/>
    <property type="molecule type" value="Genomic_DNA"/>
</dbReference>
<evidence type="ECO:0000313" key="2">
    <source>
        <dbReference type="Proteomes" id="UP000587477"/>
    </source>
</evidence>
<evidence type="ECO:0000313" key="1">
    <source>
        <dbReference type="EMBL" id="QOY28941.1"/>
    </source>
</evidence>
<reference evidence="2" key="1">
    <citation type="submission" date="2020-10" db="EMBL/GenBank/DDBJ databases">
        <title>Complete genome sequence of Bacillus velezensis NST6.</title>
        <authorList>
            <person name="Choi J."/>
        </authorList>
    </citation>
    <scope>NUCLEOTIDE SEQUENCE [LARGE SCALE GENOMIC DNA]</scope>
    <source>
        <strain evidence="2">NST6</strain>
    </source>
</reference>